<sequence length="118" mass="13743">MSELQVKRIYEAPADSDGYRVLVDRLWPRGMTKVDAHIDQWAKSLAPSSDLRKGWNHDPQHFAEFAEHYRQELDQNPRVDEFLETFAAQEKVTLLYAAKNEEANHALVLRDYLSSQLD</sequence>
<dbReference type="KEGG" id="gcr:GcLGCM259_0972"/>
<dbReference type="InterPro" id="IPR052552">
    <property type="entry name" value="YeaO-like"/>
</dbReference>
<dbReference type="Proteomes" id="UP000307000">
    <property type="component" value="Chromosome"/>
</dbReference>
<evidence type="ECO:0000313" key="1">
    <source>
        <dbReference type="EMBL" id="QCY46722.1"/>
    </source>
</evidence>
<name>A0A5B7WSA6_9MICC</name>
<dbReference type="RefSeq" id="WP_138172901.1">
    <property type="nucleotide sequence ID" value="NZ_BAAAGL010000035.1"/>
</dbReference>
<dbReference type="AlphaFoldDB" id="A0A5B7WSA6"/>
<organism evidence="1 2">
    <name type="scientific">Glutamicibacter creatinolyticus</name>
    <dbReference type="NCBI Taxonomy" id="162496"/>
    <lineage>
        <taxon>Bacteria</taxon>
        <taxon>Bacillati</taxon>
        <taxon>Actinomycetota</taxon>
        <taxon>Actinomycetes</taxon>
        <taxon>Micrococcales</taxon>
        <taxon>Micrococcaceae</taxon>
        <taxon>Glutamicibacter</taxon>
    </lineage>
</organism>
<dbReference type="Pfam" id="PF22752">
    <property type="entry name" value="DUF488-N3i"/>
    <property type="match status" value="1"/>
</dbReference>
<accession>A0A5B7WSA6</accession>
<dbReference type="PANTHER" id="PTHR36849">
    <property type="entry name" value="CYTOPLASMIC PROTEIN-RELATED"/>
    <property type="match status" value="1"/>
</dbReference>
<gene>
    <name evidence="1" type="ORF">GcLGCM259_0972</name>
</gene>
<reference evidence="1 2" key="1">
    <citation type="submission" date="2018-12" db="EMBL/GenBank/DDBJ databases">
        <title>Complete Genome Sequence of Glutamicibacter creatinolyticus strain LGCM259,isolated from an abscess of a 12-year-old mare in Italy.</title>
        <authorList>
            <person name="Santos R.G."/>
            <person name="Silva A.L."/>
            <person name="Seyffert N."/>
            <person name="Castro T.L.P."/>
            <person name="Attili A.R."/>
            <person name="Rifici C."/>
            <person name="Mazzullo G."/>
            <person name="Brenig B."/>
            <person name="Venanzi F."/>
            <person name="Azevedo V."/>
        </authorList>
    </citation>
    <scope>NUCLEOTIDE SEQUENCE [LARGE SCALE GENOMIC DNA]</scope>
    <source>
        <strain evidence="1 2">LGCM 259</strain>
    </source>
</reference>
<evidence type="ECO:0000313" key="2">
    <source>
        <dbReference type="Proteomes" id="UP000307000"/>
    </source>
</evidence>
<protein>
    <submittedName>
        <fullName evidence="1">MarR family transcriptional regulator</fullName>
    </submittedName>
</protein>
<keyword evidence="2" id="KW-1185">Reference proteome</keyword>
<proteinExistence type="predicted"/>
<dbReference type="PANTHER" id="PTHR36849:SF1">
    <property type="entry name" value="CYTOPLASMIC PROTEIN"/>
    <property type="match status" value="1"/>
</dbReference>
<dbReference type="EMBL" id="CP034412">
    <property type="protein sequence ID" value="QCY46722.1"/>
    <property type="molecule type" value="Genomic_DNA"/>
</dbReference>